<dbReference type="PANTHER" id="PTHR46594">
    <property type="entry name" value="P-TYPE CATION-TRANSPORTING ATPASE"/>
    <property type="match status" value="1"/>
</dbReference>
<dbReference type="AlphaFoldDB" id="D1CAF7"/>
<dbReference type="KEGG" id="sti:Sthe_3400"/>
<keyword evidence="4" id="KW-1185">Reference proteome</keyword>
<reference evidence="4" key="1">
    <citation type="submission" date="2009-11" db="EMBL/GenBank/DDBJ databases">
        <title>The complete chromosome 2 of Sphaerobacter thermophilus DSM 20745.</title>
        <authorList>
            <person name="Lucas S."/>
            <person name="Copeland A."/>
            <person name="Lapidus A."/>
            <person name="Glavina del Rio T."/>
            <person name="Dalin E."/>
            <person name="Tice H."/>
            <person name="Bruce D."/>
            <person name="Goodwin L."/>
            <person name="Pitluck S."/>
            <person name="Kyrpides N."/>
            <person name="Mavromatis K."/>
            <person name="Ivanova N."/>
            <person name="Mikhailova N."/>
            <person name="LaButti K.M."/>
            <person name="Clum A."/>
            <person name="Sun H.I."/>
            <person name="Brettin T."/>
            <person name="Detter J.C."/>
            <person name="Han C."/>
            <person name="Larimer F."/>
            <person name="Land M."/>
            <person name="Hauser L."/>
            <person name="Markowitz V."/>
            <person name="Cheng J.F."/>
            <person name="Hugenholtz P."/>
            <person name="Woyke T."/>
            <person name="Wu D."/>
            <person name="Steenblock K."/>
            <person name="Schneider S."/>
            <person name="Pukall R."/>
            <person name="Goeker M."/>
            <person name="Klenk H.P."/>
            <person name="Eisen J.A."/>
        </authorList>
    </citation>
    <scope>NUCLEOTIDE SEQUENCE [LARGE SCALE GENOMIC DNA]</scope>
    <source>
        <strain evidence="4">ATCC 49802 / DSM 20745 / S 6022</strain>
    </source>
</reference>
<protein>
    <submittedName>
        <fullName evidence="3">Heavy metal transport/detoxification protein</fullName>
    </submittedName>
</protein>
<name>D1CAF7_SPHTD</name>
<dbReference type="GO" id="GO:0046872">
    <property type="term" value="F:metal ion binding"/>
    <property type="evidence" value="ECO:0007669"/>
    <property type="project" value="UniProtKB-KW"/>
</dbReference>
<gene>
    <name evidence="3" type="ordered locus">Sthe_3400</name>
</gene>
<evidence type="ECO:0000313" key="3">
    <source>
        <dbReference type="EMBL" id="ACZ40800.1"/>
    </source>
</evidence>
<reference evidence="3 4" key="2">
    <citation type="journal article" date="2010" name="Stand. Genomic Sci.">
        <title>Complete genome sequence of Desulfohalobium retbaense type strain (HR(100)).</title>
        <authorList>
            <person name="Spring S."/>
            <person name="Nolan M."/>
            <person name="Lapidus A."/>
            <person name="Glavina Del Rio T."/>
            <person name="Copeland A."/>
            <person name="Tice H."/>
            <person name="Cheng J.F."/>
            <person name="Lucas S."/>
            <person name="Land M."/>
            <person name="Chen F."/>
            <person name="Bruce D."/>
            <person name="Goodwin L."/>
            <person name="Pitluck S."/>
            <person name="Ivanova N."/>
            <person name="Mavromatis K."/>
            <person name="Mikhailova N."/>
            <person name="Pati A."/>
            <person name="Chen A."/>
            <person name="Palaniappan K."/>
            <person name="Hauser L."/>
            <person name="Chang Y.J."/>
            <person name="Jeffries C.D."/>
            <person name="Munk C."/>
            <person name="Kiss H."/>
            <person name="Chain P."/>
            <person name="Han C."/>
            <person name="Brettin T."/>
            <person name="Detter J.C."/>
            <person name="Schuler E."/>
            <person name="Goker M."/>
            <person name="Rohde M."/>
            <person name="Bristow J."/>
            <person name="Eisen J.A."/>
            <person name="Markowitz V."/>
            <person name="Hugenholtz P."/>
            <person name="Kyrpides N.C."/>
            <person name="Klenk H.P."/>
        </authorList>
    </citation>
    <scope>NUCLEOTIDE SEQUENCE [LARGE SCALE GENOMIC DNA]</scope>
    <source>
        <strain evidence="4">ATCC 49802 / DSM 20745 / S 6022</strain>
    </source>
</reference>
<dbReference type="EMBL" id="CP001824">
    <property type="protein sequence ID" value="ACZ40800.1"/>
    <property type="molecule type" value="Genomic_DNA"/>
</dbReference>
<dbReference type="InterPro" id="IPR017969">
    <property type="entry name" value="Heavy-metal-associated_CS"/>
</dbReference>
<dbReference type="PROSITE" id="PS01047">
    <property type="entry name" value="HMA_1"/>
    <property type="match status" value="1"/>
</dbReference>
<dbReference type="CDD" id="cd00371">
    <property type="entry name" value="HMA"/>
    <property type="match status" value="1"/>
</dbReference>
<dbReference type="Proteomes" id="UP000002027">
    <property type="component" value="Chromosome 2"/>
</dbReference>
<dbReference type="SUPFAM" id="SSF55008">
    <property type="entry name" value="HMA, heavy metal-associated domain"/>
    <property type="match status" value="1"/>
</dbReference>
<dbReference type="Pfam" id="PF00403">
    <property type="entry name" value="HMA"/>
    <property type="match status" value="1"/>
</dbReference>
<dbReference type="HOGENOM" id="CLU_134973_10_0_0"/>
<organism evidence="3 4">
    <name type="scientific">Sphaerobacter thermophilus (strain ATCC 49802 / DSM 20745 / KCCM 41009 / NCIMB 13125 / S 6022)</name>
    <dbReference type="NCBI Taxonomy" id="479434"/>
    <lineage>
        <taxon>Bacteria</taxon>
        <taxon>Pseudomonadati</taxon>
        <taxon>Thermomicrobiota</taxon>
        <taxon>Thermomicrobia</taxon>
        <taxon>Sphaerobacterales</taxon>
        <taxon>Sphaerobacterineae</taxon>
        <taxon>Sphaerobacteraceae</taxon>
        <taxon>Sphaerobacter</taxon>
    </lineage>
</organism>
<dbReference type="PANTHER" id="PTHR46594:SF4">
    <property type="entry name" value="P-TYPE CATION-TRANSPORTING ATPASE"/>
    <property type="match status" value="1"/>
</dbReference>
<dbReference type="eggNOG" id="COG2608">
    <property type="taxonomic scope" value="Bacteria"/>
</dbReference>
<dbReference type="FunFam" id="3.30.70.100:FF:000001">
    <property type="entry name" value="ATPase copper transporting beta"/>
    <property type="match status" value="1"/>
</dbReference>
<dbReference type="OrthoDB" id="2721717at2"/>
<accession>D1CAF7</accession>
<sequence length="75" mass="8181">MNATKKTLLRSQELNCPSCVAKIEKALTALDGVEKAKVHFTTGRIEVHHDPTRVSGDDLVKAIRATGYEAKVTAF</sequence>
<dbReference type="InParanoid" id="D1CAF7"/>
<evidence type="ECO:0000313" key="4">
    <source>
        <dbReference type="Proteomes" id="UP000002027"/>
    </source>
</evidence>
<dbReference type="InterPro" id="IPR006121">
    <property type="entry name" value="HMA_dom"/>
</dbReference>
<dbReference type="RefSeq" id="WP_012873835.1">
    <property type="nucleotide sequence ID" value="NC_013524.1"/>
</dbReference>
<evidence type="ECO:0000259" key="2">
    <source>
        <dbReference type="PROSITE" id="PS50846"/>
    </source>
</evidence>
<dbReference type="InterPro" id="IPR036163">
    <property type="entry name" value="HMA_dom_sf"/>
</dbReference>
<proteinExistence type="predicted"/>
<dbReference type="PROSITE" id="PS50846">
    <property type="entry name" value="HMA_2"/>
    <property type="match status" value="1"/>
</dbReference>
<keyword evidence="1" id="KW-0479">Metal-binding</keyword>
<dbReference type="STRING" id="479434.Sthe_3400"/>
<evidence type="ECO:0000256" key="1">
    <source>
        <dbReference type="ARBA" id="ARBA00022723"/>
    </source>
</evidence>
<feature type="domain" description="HMA" evidence="2">
    <location>
        <begin position="5"/>
        <end position="71"/>
    </location>
</feature>
<dbReference type="Gene3D" id="3.30.70.100">
    <property type="match status" value="1"/>
</dbReference>